<feature type="region of interest" description="Disordered" evidence="3">
    <location>
        <begin position="1031"/>
        <end position="1053"/>
    </location>
</feature>
<evidence type="ECO:0000256" key="3">
    <source>
        <dbReference type="SAM" id="MobiDB-lite"/>
    </source>
</evidence>
<dbReference type="InterPro" id="IPR036705">
    <property type="entry name" value="Ribosyl_crysJ1_sf"/>
</dbReference>
<dbReference type="GeneID" id="108429826"/>
<dbReference type="PANTHER" id="PTHR16222">
    <property type="entry name" value="ADP-RIBOSYLGLYCOHYDROLASE"/>
    <property type="match status" value="1"/>
</dbReference>
<evidence type="ECO:0000256" key="1">
    <source>
        <dbReference type="ARBA" id="ARBA00010702"/>
    </source>
</evidence>
<dbReference type="FunFam" id="1.10.4080.10:FF:000002">
    <property type="entry name" value="ADP-ribosylarginine hydrolase isoform X1"/>
    <property type="match status" value="1"/>
</dbReference>
<accession>A0A3B4DR55</accession>
<evidence type="ECO:0000256" key="2">
    <source>
        <dbReference type="PIRSR" id="PIRSR605502-1"/>
    </source>
</evidence>
<feature type="compositionally biased region" description="Polar residues" evidence="3">
    <location>
        <begin position="1127"/>
        <end position="1145"/>
    </location>
</feature>
<proteinExistence type="inferred from homology"/>
<dbReference type="Ensembl" id="ENSPNAT00000006366.2">
    <property type="protein sequence ID" value="ENSPNAP00000025940.1"/>
    <property type="gene ID" value="ENSPNAG00000011206.2"/>
</dbReference>
<evidence type="ECO:0000313" key="5">
    <source>
        <dbReference type="Proteomes" id="UP001501920"/>
    </source>
</evidence>
<dbReference type="AlphaFoldDB" id="A0A3B4DR55"/>
<dbReference type="PANTHER" id="PTHR16222:SF23">
    <property type="entry name" value="INACTIVE ADP-RIBOSYLTRANSFERASE ARH2"/>
    <property type="match status" value="1"/>
</dbReference>
<dbReference type="Pfam" id="PF03747">
    <property type="entry name" value="ADP_ribosyl_GH"/>
    <property type="match status" value="1"/>
</dbReference>
<feature type="region of interest" description="Disordered" evidence="3">
    <location>
        <begin position="413"/>
        <end position="435"/>
    </location>
</feature>
<dbReference type="GO" id="GO:0046872">
    <property type="term" value="F:metal ion binding"/>
    <property type="evidence" value="ECO:0007669"/>
    <property type="project" value="UniProtKB-KW"/>
</dbReference>
<dbReference type="RefSeq" id="XP_017557336.1">
    <property type="nucleotide sequence ID" value="XM_017701847.2"/>
</dbReference>
<name>A0A3B4DR55_PYGNA</name>
<keyword evidence="5" id="KW-1185">Reference proteome</keyword>
<organism evidence="4 5">
    <name type="scientific">Pygocentrus nattereri</name>
    <name type="common">Red-bellied piranha</name>
    <dbReference type="NCBI Taxonomy" id="42514"/>
    <lineage>
        <taxon>Eukaryota</taxon>
        <taxon>Metazoa</taxon>
        <taxon>Chordata</taxon>
        <taxon>Craniata</taxon>
        <taxon>Vertebrata</taxon>
        <taxon>Euteleostomi</taxon>
        <taxon>Actinopterygii</taxon>
        <taxon>Neopterygii</taxon>
        <taxon>Teleostei</taxon>
        <taxon>Ostariophysi</taxon>
        <taxon>Characiformes</taxon>
        <taxon>Characoidei</taxon>
        <taxon>Pygocentrus</taxon>
    </lineage>
</organism>
<keyword evidence="2" id="KW-0460">Magnesium</keyword>
<dbReference type="OrthoDB" id="10250509at2759"/>
<dbReference type="STRING" id="42514.ENSPNAP00000025940"/>
<comment type="cofactor">
    <cofactor evidence="2">
        <name>Mg(2+)</name>
        <dbReference type="ChEBI" id="CHEBI:18420"/>
    </cofactor>
    <text evidence="2">Binds 2 magnesium ions per subunit.</text>
</comment>
<evidence type="ECO:0000313" key="4">
    <source>
        <dbReference type="Ensembl" id="ENSPNAP00000025940.1"/>
    </source>
</evidence>
<reference evidence="4" key="2">
    <citation type="submission" date="2025-08" db="UniProtKB">
        <authorList>
            <consortium name="Ensembl"/>
        </authorList>
    </citation>
    <scope>IDENTIFICATION</scope>
</reference>
<keyword evidence="2" id="KW-0479">Metal-binding</keyword>
<reference evidence="4" key="3">
    <citation type="submission" date="2025-09" db="UniProtKB">
        <authorList>
            <consortium name="Ensembl"/>
        </authorList>
    </citation>
    <scope>IDENTIFICATION</scope>
</reference>
<dbReference type="RefSeq" id="XP_017557337.1">
    <property type="nucleotide sequence ID" value="XM_017701848.2"/>
</dbReference>
<dbReference type="CTD" id="113622"/>
<dbReference type="SUPFAM" id="SSF101478">
    <property type="entry name" value="ADP-ribosylglycohydrolase"/>
    <property type="match status" value="1"/>
</dbReference>
<dbReference type="GeneTree" id="ENSGT00530000063627"/>
<feature type="compositionally biased region" description="Basic and acidic residues" evidence="3">
    <location>
        <begin position="949"/>
        <end position="958"/>
    </location>
</feature>
<reference evidence="4 5" key="1">
    <citation type="submission" date="2020-10" db="EMBL/GenBank/DDBJ databases">
        <title>Pygocentrus nattereri (red-bellied piranha) genome, fPygNat1, primary haplotype.</title>
        <authorList>
            <person name="Myers G."/>
            <person name="Meyer A."/>
            <person name="Karagic N."/>
            <person name="Pippel M."/>
            <person name="Winkler S."/>
            <person name="Tracey A."/>
            <person name="Wood J."/>
            <person name="Formenti G."/>
            <person name="Howe K."/>
            <person name="Fedrigo O."/>
            <person name="Jarvis E.D."/>
        </authorList>
    </citation>
    <scope>NUCLEOTIDE SEQUENCE [LARGE SCALE GENOMIC DNA]</scope>
</reference>
<dbReference type="Gene3D" id="1.10.4080.10">
    <property type="entry name" value="ADP-ribosylation/Crystallin J1"/>
    <property type="match status" value="1"/>
</dbReference>
<dbReference type="InterPro" id="IPR050792">
    <property type="entry name" value="ADP-ribosylglycohydrolase"/>
</dbReference>
<feature type="binding site" evidence="2">
    <location>
        <position position="56"/>
    </location>
    <ligand>
        <name>Mg(2+)</name>
        <dbReference type="ChEBI" id="CHEBI:18420"/>
        <label>1</label>
    </ligand>
</feature>
<feature type="region of interest" description="Disordered" evidence="3">
    <location>
        <begin position="935"/>
        <end position="958"/>
    </location>
</feature>
<dbReference type="InterPro" id="IPR005502">
    <property type="entry name" value="Ribosyl_crysJ1"/>
</dbReference>
<sequence>MEKFQAGMILGAVGDALGYRKGNWEWCFSGAQIQKELSALGGLEALKLDPDNWPLSDGAIMHMTTAEALVTDYWCLEDLYRELVRLYVEAMVSLKGRISDPGTIEGCASLKPHNFLLAWHTPFNQRGSGFGAATKAMCVGMRYWQPERLDTLVEVSIETGRMTHNHPLGFLGSLCTALFASYALQGKPVVNWGRDFMKVIPMAADYCRKTIRHMAEYQEHWFYFEAKWQFYLEERGIEEEGQNKPLFPNSYDAEEIDKVYKRWSSEGRGGRRGHDAPMIAYDALMAAGSNWGELCKRAMFHGGESSATGLIAGCLYGLLYGLSQVPTGLYQDLDTREKLEELGTKLYRAAAAEKYPEKPEREGYQGAVATETNTTVNVRTLKRLVLDRSTHSVVREILETLLQYFTQELSNRNPQSQDKTLKRGNMCRNRKKSSGNIVNRRLTTFHLLQSKFLMATPKPAVTHRREVGSLNLKGLEGSKEVDKPSDTGRVVKGGKSKVQDMIAKFAAVEQKERGLEARNMQEPQRLVRQISKGPLLSGIMKKFEALAKVQSRNDLFESKKQKCTDVLRKQKKAQDLEILDKQRCFLNQETDEYPSSKVSNNNVVEYQGTLPAIEGTQCSSADEEQTASEKLNDDGGILSQVNNDLDISSQVKSDVEISNQVNNDVIVLGQKNSTVGISGQGKNDVDMSGQVNNDVFISCQMNKNTDILGQVNDVAHILGQLNNDIDSLDQMNNHADTAGQLNNIVDISGKFLGHQVKDHADILGQLNNDVETLNMVNNHEDTSGQLNNNVNISGQLMTQQKKDLIVLHQKLRYAKVDVLSFTAVVENSQYELHHGLLVMEIPQRRYLATVVIHPDVWVLAYSSTPLMEGLEHDEHKWLASISCLDQPYEKWQTPERTTSKSLKKQIQDKRPLTMELSLQLHRKSTDMPCPVQRLLQSESPKGPQQDVPVDSHKNPIPLYKDENSTAESQQEVLIKCHKSPLHEANNKVQTAVELKLEEGQGVSLKPQTDLSASLVLQRDHRSHSLEQNIISSNHLSSEIAKPTGTDSESPAQLDESKTFAASVHLIKQSDSTTFECYDSDMPQDTSLRKNPCAANVCFDSVNQDSNDNEPDVPLVDPKSVGKERTPESNSCSPKTLKSQHSQVPQTKEGEKSPQPKYRTVNYSDPSAKAVYVPKVIRFTDTFNF</sequence>
<evidence type="ECO:0008006" key="6">
    <source>
        <dbReference type="Google" id="ProtNLM"/>
    </source>
</evidence>
<feature type="binding site" evidence="2">
    <location>
        <position position="57"/>
    </location>
    <ligand>
        <name>Mg(2+)</name>
        <dbReference type="ChEBI" id="CHEBI:18420"/>
        <label>1</label>
    </ligand>
</feature>
<dbReference type="Proteomes" id="UP001501920">
    <property type="component" value="Chromosome 12"/>
</dbReference>
<feature type="region of interest" description="Disordered" evidence="3">
    <location>
        <begin position="1101"/>
        <end position="1164"/>
    </location>
</feature>
<protein>
    <recommendedName>
        <fullName evidence="6">Protein ADP-ribosylarginine hydrolase-like protein 1</fullName>
    </recommendedName>
</protein>
<comment type="similarity">
    <text evidence="1">Belongs to the ADP-ribosylglycohydrolase family.</text>
</comment>